<feature type="transmembrane region" description="Helical" evidence="3">
    <location>
        <begin position="1536"/>
        <end position="1559"/>
    </location>
</feature>
<gene>
    <name evidence="5" type="ORF">OKA05_26400</name>
</gene>
<organism evidence="5 6">
    <name type="scientific">Luteolibacter arcticus</name>
    <dbReference type="NCBI Taxonomy" id="1581411"/>
    <lineage>
        <taxon>Bacteria</taxon>
        <taxon>Pseudomonadati</taxon>
        <taxon>Verrucomicrobiota</taxon>
        <taxon>Verrucomicrobiia</taxon>
        <taxon>Verrucomicrobiales</taxon>
        <taxon>Verrucomicrobiaceae</taxon>
        <taxon>Luteolibacter</taxon>
    </lineage>
</organism>
<reference evidence="5 6" key="1">
    <citation type="submission" date="2022-10" db="EMBL/GenBank/DDBJ databases">
        <title>Luteolibacter arcticus strain CCTCC AB 2014275, whole genome shotgun sequencing project.</title>
        <authorList>
            <person name="Zhao G."/>
            <person name="Shen L."/>
        </authorList>
    </citation>
    <scope>NUCLEOTIDE SEQUENCE [LARGE SCALE GENOMIC DNA]</scope>
    <source>
        <strain evidence="5 6">CCTCC AB 2014275</strain>
    </source>
</reference>
<feature type="region of interest" description="Disordered" evidence="2">
    <location>
        <begin position="31"/>
        <end position="53"/>
    </location>
</feature>
<dbReference type="NCBIfam" id="TIGR02601">
    <property type="entry name" value="autotrns_rpt"/>
    <property type="match status" value="2"/>
</dbReference>
<comment type="caution">
    <text evidence="5">The sequence shown here is derived from an EMBL/GenBank/DDBJ whole genome shotgun (WGS) entry which is preliminary data.</text>
</comment>
<accession>A0ABT3GRN5</accession>
<evidence type="ECO:0000256" key="3">
    <source>
        <dbReference type="SAM" id="Phobius"/>
    </source>
</evidence>
<sequence length="1565" mass="153290">MTKTRETLLRLALATAALGLSPQIHAGTLWDGGGADNDWQTADNWDPDGTPGTGNTVDLTFAGSTRPTSNNNYADWVDFRNLDFATGAGAFTLTGANIDLFGRIENQSSSLQTVSLTLALNAGQPKTGEFNPAEGDLLINGANLFTNGNTIQVWGNNAHSLTFDTVIDGTGGLTLNQNSTVVLAKGNTYSGANTVSAGVLQIGNGGATGNFGSGTMTLGAAGTLAFNRTGSFSLGGITTAAGSKVAVNLGTVVGTAATSFGSQAAGNLVSVGSGGAIDLSGINRSSNTMDLTIAGTGNGGSGAIFNSGAALLGNSGIRNLTLSGNATVASGGTGEGNRWDTRADGTLTLNGNTLTKTGTGNFNIRSSVPLIASGTLRISGGSLSFEDNFTGANTANYTIEVDTSGAWVGAYNGRTIQSAVTLSNGGGIYSQGGTASTWGGTITVGSGGGRINAGNVVYTGSQINVTGALSGSGPLTIQGGSTFVVLANTASTGFTGKVTVDGGSLRIAGDGSLGATPGVATADAITLMNGGRIQGGNLTTGVTMTLNSNRGINLGSGGGGFHVWTGFTMTYGGVVTGSGTFNKTDGGTLALTGNLSGYSGTYSHQAGNTLFQTGANALTGTLTVAAGDASIQNTATNTWSAINLNGGTLRIKSNNNALGTATIAVGGSATLAAENGSTALTLANGATIAGTNTLSLDSGYASLTVNGNLTGSGTKVRTSASGTTTLGGTVNMGSNALGNVSVESTGTLVLSSTANVTAGNVFNNNATGILNINGATVNTGTLRLSGNGTINLNSGTTTAAAVALNNNSGVFNITGGTLNTQYLNLGDGSNTSGRIVQTGGTVNVLSGGTGFRIGHWNNGVNAGSSYNLSGGVLDATGLSANTGSARVVTVGWDGQGDMIVGGGAGSATFKSYGIQLDGNGNGGGAAPSTGNMTLTVSTNGLVEIGAGGTAAASTTDTVILNGGTLRATDNSTWSTVMVANASTTSTLQSNATFTATVSGDISGTGSVVKSGAGLVTFSTAKTLSGPIAVNEGRLLVSSTLRNTSGLTVGPGATLETGATNMFVAGHGDAVNASRLITVNGGTWLINSSMDSRIGNVTLSNGATWTSNRVLTGFDVLLANTTAGAATVTVANTGGNTTGSVMNGTGGIHLQGVQNFDVADVTGNASADLTVSMTLDNPGSMGGAAGGINKIGGGTMALAKQATYLGGTTINGGVLDLTATGGSGGVIRGTATINNGGTLRLSAADVTGYGTGTDRLSTINVNAGGTLHVATTANQTLGNAVINLTGGSVTGIAGSNIDFFQGSSAVNTLASSTTATISGTKLTLRQGTGVTFTVADGTTASGIDLDVSSEITNATYGNNPLTKAGDGTMRLSGTNTYTGATNITGGTLLVDGAIGTGAVTVGSGGTLGGGSATAGLIGGNVTIDGTLSPGNSAGTLSLAGSLMLQATANLNWELNSSAPLALGLGVNDLVTVAGDLTLDGILNITGSSSFDSAATGTRWTLLTYGGTLTNNILELGVMPTLEGDRSWELDTSTAGEIGLVIIPEPGAAALIGSFGMLLLLRRRRQG</sequence>
<dbReference type="Gene3D" id="2.160.20.20">
    <property type="match status" value="1"/>
</dbReference>
<dbReference type="Proteomes" id="UP001320876">
    <property type="component" value="Unassembled WGS sequence"/>
</dbReference>
<evidence type="ECO:0000256" key="1">
    <source>
        <dbReference type="ARBA" id="ARBA00022729"/>
    </source>
</evidence>
<dbReference type="Pfam" id="PF12951">
    <property type="entry name" value="PATR"/>
    <property type="match status" value="4"/>
</dbReference>
<keyword evidence="3" id="KW-0472">Membrane</keyword>
<feature type="chain" id="PRO_5047333298" evidence="4">
    <location>
        <begin position="27"/>
        <end position="1565"/>
    </location>
</feature>
<dbReference type="RefSeq" id="WP_264490226.1">
    <property type="nucleotide sequence ID" value="NZ_JAPDDT010000021.1"/>
</dbReference>
<proteinExistence type="predicted"/>
<evidence type="ECO:0000256" key="2">
    <source>
        <dbReference type="SAM" id="MobiDB-lite"/>
    </source>
</evidence>
<keyword evidence="6" id="KW-1185">Reference proteome</keyword>
<keyword evidence="1 4" id="KW-0732">Signal</keyword>
<dbReference type="EMBL" id="JAPDDT010000021">
    <property type="protein sequence ID" value="MCW1926118.1"/>
    <property type="molecule type" value="Genomic_DNA"/>
</dbReference>
<evidence type="ECO:0000313" key="6">
    <source>
        <dbReference type="Proteomes" id="UP001320876"/>
    </source>
</evidence>
<dbReference type="InterPro" id="IPR012332">
    <property type="entry name" value="Autotransporter_pectin_lyase_C"/>
</dbReference>
<name>A0ABT3GRN5_9BACT</name>
<evidence type="ECO:0000313" key="5">
    <source>
        <dbReference type="EMBL" id="MCW1926118.1"/>
    </source>
</evidence>
<keyword evidence="3" id="KW-1133">Transmembrane helix</keyword>
<protein>
    <submittedName>
        <fullName evidence="5">Autotransporter-associated beta strand repeat-containing protein</fullName>
    </submittedName>
</protein>
<feature type="signal peptide" evidence="4">
    <location>
        <begin position="1"/>
        <end position="26"/>
    </location>
</feature>
<keyword evidence="3" id="KW-0812">Transmembrane</keyword>
<dbReference type="InterPro" id="IPR013425">
    <property type="entry name" value="Autotrns_rpt"/>
</dbReference>
<evidence type="ECO:0000256" key="4">
    <source>
        <dbReference type="SAM" id="SignalP"/>
    </source>
</evidence>